<sequence length="114" mass="12534">MRKLIFCLSLLLTGCTIGDSGIRPLFSMGSSEQAFVERYGKPDFRAAEGGAVRLVYLGNRLDFRQRGDTPPIPLPEQKRILARYGLAYDRNCAVLVSLMFGRVIGMTSIGGQCS</sequence>
<dbReference type="Proteomes" id="UP001555786">
    <property type="component" value="Unassembled WGS sequence"/>
</dbReference>
<protein>
    <recommendedName>
        <fullName evidence="3">Lipoprotein</fullName>
    </recommendedName>
</protein>
<gene>
    <name evidence="1" type="ORF">ABXS05_24875</name>
</gene>
<proteinExistence type="predicted"/>
<comment type="caution">
    <text evidence="1">The sequence shown here is derived from an EMBL/GenBank/DDBJ whole genome shotgun (WGS) entry which is preliminary data.</text>
</comment>
<evidence type="ECO:0000313" key="1">
    <source>
        <dbReference type="EMBL" id="MEW9308808.1"/>
    </source>
</evidence>
<dbReference type="EMBL" id="JBFNQD010000010">
    <property type="protein sequence ID" value="MEW9308808.1"/>
    <property type="molecule type" value="Genomic_DNA"/>
</dbReference>
<dbReference type="PROSITE" id="PS51257">
    <property type="entry name" value="PROKAR_LIPOPROTEIN"/>
    <property type="match status" value="1"/>
</dbReference>
<evidence type="ECO:0000313" key="2">
    <source>
        <dbReference type="Proteomes" id="UP001555786"/>
    </source>
</evidence>
<evidence type="ECO:0008006" key="3">
    <source>
        <dbReference type="Google" id="ProtNLM"/>
    </source>
</evidence>
<name>A0ABV3PT25_9HYPH</name>
<keyword evidence="2" id="KW-1185">Reference proteome</keyword>
<organism evidence="1 2">
    <name type="scientific">Labrys neptuniae</name>
    <dbReference type="NCBI Taxonomy" id="376174"/>
    <lineage>
        <taxon>Bacteria</taxon>
        <taxon>Pseudomonadati</taxon>
        <taxon>Pseudomonadota</taxon>
        <taxon>Alphaproteobacteria</taxon>
        <taxon>Hyphomicrobiales</taxon>
        <taxon>Xanthobacteraceae</taxon>
        <taxon>Labrys</taxon>
    </lineage>
</organism>
<accession>A0ABV3PT25</accession>
<dbReference type="RefSeq" id="WP_311934432.1">
    <property type="nucleotide sequence ID" value="NZ_JAVSCS010000008.1"/>
</dbReference>
<reference evidence="1 2" key="1">
    <citation type="submission" date="2024-07" db="EMBL/GenBank/DDBJ databases">
        <title>Description of Labrys sedimenti sp. nov., isolated from a diclofenac-degrading enrichment culture.</title>
        <authorList>
            <person name="Tancsics A."/>
            <person name="Csepanyi A."/>
        </authorList>
    </citation>
    <scope>NUCLEOTIDE SEQUENCE [LARGE SCALE GENOMIC DNA]</scope>
    <source>
        <strain evidence="1 2">LMG 23578</strain>
    </source>
</reference>